<proteinExistence type="predicted"/>
<feature type="compositionally biased region" description="Low complexity" evidence="2">
    <location>
        <begin position="595"/>
        <end position="606"/>
    </location>
</feature>
<evidence type="ECO:0000256" key="1">
    <source>
        <dbReference type="SAM" id="Coils"/>
    </source>
</evidence>
<evidence type="ECO:0000256" key="2">
    <source>
        <dbReference type="SAM" id="MobiDB-lite"/>
    </source>
</evidence>
<dbReference type="Pfam" id="PF02179">
    <property type="entry name" value="BAG"/>
    <property type="match status" value="1"/>
</dbReference>
<evidence type="ECO:0000313" key="5">
    <source>
        <dbReference type="Proteomes" id="UP001385951"/>
    </source>
</evidence>
<organism evidence="4 5">
    <name type="scientific">Cerrena zonata</name>
    <dbReference type="NCBI Taxonomy" id="2478898"/>
    <lineage>
        <taxon>Eukaryota</taxon>
        <taxon>Fungi</taxon>
        <taxon>Dikarya</taxon>
        <taxon>Basidiomycota</taxon>
        <taxon>Agaricomycotina</taxon>
        <taxon>Agaricomycetes</taxon>
        <taxon>Polyporales</taxon>
        <taxon>Cerrenaceae</taxon>
        <taxon>Cerrena</taxon>
    </lineage>
</organism>
<feature type="compositionally biased region" description="Polar residues" evidence="2">
    <location>
        <begin position="265"/>
        <end position="292"/>
    </location>
</feature>
<evidence type="ECO:0000313" key="4">
    <source>
        <dbReference type="EMBL" id="KAK7688791.1"/>
    </source>
</evidence>
<dbReference type="InterPro" id="IPR003103">
    <property type="entry name" value="BAG_domain"/>
</dbReference>
<keyword evidence="5" id="KW-1185">Reference proteome</keyword>
<dbReference type="GO" id="GO:0051087">
    <property type="term" value="F:protein-folding chaperone binding"/>
    <property type="evidence" value="ECO:0007669"/>
    <property type="project" value="InterPro"/>
</dbReference>
<feature type="region of interest" description="Disordered" evidence="2">
    <location>
        <begin position="185"/>
        <end position="212"/>
    </location>
</feature>
<comment type="caution">
    <text evidence="4">The sequence shown here is derived from an EMBL/GenBank/DDBJ whole genome shotgun (WGS) entry which is preliminary data.</text>
</comment>
<sequence length="673" mass="74168">MLHFAPFGTTLQSRYVDHVQDDPFLGYRRDSLGEGYYRYIPPHYRQQARAQQSEVIFYDRRLPTLPFCQSAYAGIPSSSYSSLASLLASEEEELRRNVLIARQRYVERARASALAREREEYVRGVRARRQAEELSSLVNFITSFVEQPHSVSPIDTERHPSSSKVPAHASFFDTLNVGSRMPSVPFNVPPPTHPSNTTSIDRKGKSRETPAIPLPISKQRSSEARASPSFVSELLKERNATETDSEVKDALEALLSVLSTSVPVQVKNASSHSSETTETPVTGLSTSANNNEAAPVKRTPAISPATRERILNVVRSRRARKASLATIQEIESTLRSLESTFVFPSQLDFSRPPSPRSGSDSDSESSLAYTTNNRSVHAYEHALSTLLEKLDAVESGGDLEVRGRRKEVVGEVEKALREVEKRVEESRERASSVEKDALQDNQEHLTEVVPVARDEIIPPTGSEFEPLPSDDVLTTTGQFSVGINQHEVVEHFEDRHISSTENVTPPQSDPIEVSDSNPELVSASVEYDTPSSSLDTEGLNPANEESTPTLNEPVVTQTPPSPVSSLEDVLNALPEPLPTQTHINDIKQPLEDESTNPTTPSPTLSSDVAPPFLLQASPIADAEPLKSLNTSDDVAFEQDAEIIDVPEVQGEHLEIRADTQGREDTDDWSEVDA</sequence>
<dbReference type="AlphaFoldDB" id="A0AAW0G608"/>
<feature type="compositionally biased region" description="Acidic residues" evidence="2">
    <location>
        <begin position="664"/>
        <end position="673"/>
    </location>
</feature>
<protein>
    <recommendedName>
        <fullName evidence="3">BAG domain-containing protein</fullName>
    </recommendedName>
</protein>
<feature type="region of interest" description="Disordered" evidence="2">
    <location>
        <begin position="641"/>
        <end position="673"/>
    </location>
</feature>
<dbReference type="InterPro" id="IPR036533">
    <property type="entry name" value="BAG_dom_sf"/>
</dbReference>
<keyword evidence="1" id="KW-0175">Coiled coil</keyword>
<dbReference type="SUPFAM" id="SSF63491">
    <property type="entry name" value="BAG domain"/>
    <property type="match status" value="1"/>
</dbReference>
<feature type="compositionally biased region" description="Low complexity" evidence="2">
    <location>
        <begin position="356"/>
        <end position="366"/>
    </location>
</feature>
<gene>
    <name evidence="4" type="ORF">QCA50_008331</name>
</gene>
<reference evidence="4 5" key="1">
    <citation type="submission" date="2022-09" db="EMBL/GenBank/DDBJ databases">
        <authorList>
            <person name="Palmer J.M."/>
        </authorList>
    </citation>
    <scope>NUCLEOTIDE SEQUENCE [LARGE SCALE GENOMIC DNA]</scope>
    <source>
        <strain evidence="4 5">DSM 7382</strain>
    </source>
</reference>
<name>A0AAW0G608_9APHY</name>
<feature type="region of interest" description="Disordered" evidence="2">
    <location>
        <begin position="265"/>
        <end position="303"/>
    </location>
</feature>
<dbReference type="Proteomes" id="UP001385951">
    <property type="component" value="Unassembled WGS sequence"/>
</dbReference>
<feature type="compositionally biased region" description="Basic and acidic residues" evidence="2">
    <location>
        <begin position="649"/>
        <end position="663"/>
    </location>
</feature>
<dbReference type="Gene3D" id="1.20.58.120">
    <property type="entry name" value="BAG domain"/>
    <property type="match status" value="1"/>
</dbReference>
<dbReference type="EMBL" id="JASBNA010000010">
    <property type="protein sequence ID" value="KAK7688791.1"/>
    <property type="molecule type" value="Genomic_DNA"/>
</dbReference>
<feature type="domain" description="BAG" evidence="3">
    <location>
        <begin position="377"/>
        <end position="421"/>
    </location>
</feature>
<feature type="region of interest" description="Disordered" evidence="2">
    <location>
        <begin position="345"/>
        <end position="369"/>
    </location>
</feature>
<feature type="coiled-coil region" evidence="1">
    <location>
        <begin position="409"/>
        <end position="436"/>
    </location>
</feature>
<accession>A0AAW0G608</accession>
<feature type="region of interest" description="Disordered" evidence="2">
    <location>
        <begin position="496"/>
        <end position="609"/>
    </location>
</feature>
<evidence type="ECO:0000259" key="3">
    <source>
        <dbReference type="Pfam" id="PF02179"/>
    </source>
</evidence>